<evidence type="ECO:0000256" key="1">
    <source>
        <dbReference type="SAM" id="MobiDB-lite"/>
    </source>
</evidence>
<gene>
    <name evidence="2" type="ORF">E2C01_033265</name>
</gene>
<name>A0A5B7F3K1_PORTR</name>
<reference evidence="2 3" key="1">
    <citation type="submission" date="2019-05" db="EMBL/GenBank/DDBJ databases">
        <title>Another draft genome of Portunus trituberculatus and its Hox gene families provides insights of decapod evolution.</title>
        <authorList>
            <person name="Jeong J.-H."/>
            <person name="Song I."/>
            <person name="Kim S."/>
            <person name="Choi T."/>
            <person name="Kim D."/>
            <person name="Ryu S."/>
            <person name="Kim W."/>
        </authorList>
    </citation>
    <scope>NUCLEOTIDE SEQUENCE [LARGE SCALE GENOMIC DNA]</scope>
    <source>
        <tissue evidence="2">Muscle</tissue>
    </source>
</reference>
<comment type="caution">
    <text evidence="2">The sequence shown here is derived from an EMBL/GenBank/DDBJ whole genome shotgun (WGS) entry which is preliminary data.</text>
</comment>
<accession>A0A5B7F3K1</accession>
<proteinExistence type="predicted"/>
<feature type="compositionally biased region" description="Basic and acidic residues" evidence="1">
    <location>
        <begin position="1"/>
        <end position="19"/>
    </location>
</feature>
<evidence type="ECO:0000313" key="3">
    <source>
        <dbReference type="Proteomes" id="UP000324222"/>
    </source>
</evidence>
<sequence>MIHLSLKRDNRPERKRREPLPNGISFPHYTLGDRNSSTSSETCNSRTRIVHNIHCVKGSEPNNAATYGYRLWKTSRIFKTVYRGCVHPDGSVCWSSDASRGSFGCLVRPGRWYAAPGGHSAELVTSLVKTGAWPRRLTVIPG</sequence>
<dbReference type="EMBL" id="VSRR010004451">
    <property type="protein sequence ID" value="MPC39718.1"/>
    <property type="molecule type" value="Genomic_DNA"/>
</dbReference>
<feature type="compositionally biased region" description="Polar residues" evidence="1">
    <location>
        <begin position="33"/>
        <end position="42"/>
    </location>
</feature>
<protein>
    <submittedName>
        <fullName evidence="2">Uncharacterized protein</fullName>
    </submittedName>
</protein>
<organism evidence="2 3">
    <name type="scientific">Portunus trituberculatus</name>
    <name type="common">Swimming crab</name>
    <name type="synonym">Neptunus trituberculatus</name>
    <dbReference type="NCBI Taxonomy" id="210409"/>
    <lineage>
        <taxon>Eukaryota</taxon>
        <taxon>Metazoa</taxon>
        <taxon>Ecdysozoa</taxon>
        <taxon>Arthropoda</taxon>
        <taxon>Crustacea</taxon>
        <taxon>Multicrustacea</taxon>
        <taxon>Malacostraca</taxon>
        <taxon>Eumalacostraca</taxon>
        <taxon>Eucarida</taxon>
        <taxon>Decapoda</taxon>
        <taxon>Pleocyemata</taxon>
        <taxon>Brachyura</taxon>
        <taxon>Eubrachyura</taxon>
        <taxon>Portunoidea</taxon>
        <taxon>Portunidae</taxon>
        <taxon>Portuninae</taxon>
        <taxon>Portunus</taxon>
    </lineage>
</organism>
<dbReference type="AlphaFoldDB" id="A0A5B7F3K1"/>
<feature type="region of interest" description="Disordered" evidence="1">
    <location>
        <begin position="1"/>
        <end position="42"/>
    </location>
</feature>
<keyword evidence="3" id="KW-1185">Reference proteome</keyword>
<dbReference type="Proteomes" id="UP000324222">
    <property type="component" value="Unassembled WGS sequence"/>
</dbReference>
<evidence type="ECO:0000313" key="2">
    <source>
        <dbReference type="EMBL" id="MPC39718.1"/>
    </source>
</evidence>